<evidence type="ECO:0000256" key="2">
    <source>
        <dbReference type="SAM" id="MobiDB-lite"/>
    </source>
</evidence>
<dbReference type="InterPro" id="IPR023606">
    <property type="entry name" value="CoA-Trfase_III_dom_1_sf"/>
</dbReference>
<feature type="region of interest" description="Disordered" evidence="2">
    <location>
        <begin position="367"/>
        <end position="394"/>
    </location>
</feature>
<dbReference type="SUPFAM" id="SSF89796">
    <property type="entry name" value="CoA-transferase family III (CaiB/BaiF)"/>
    <property type="match status" value="1"/>
</dbReference>
<dbReference type="PANTHER" id="PTHR48207:SF4">
    <property type="entry name" value="BLL6097 PROTEIN"/>
    <property type="match status" value="1"/>
</dbReference>
<dbReference type="PANTHER" id="PTHR48207">
    <property type="entry name" value="SUCCINATE--HYDROXYMETHYLGLUTARATE COA-TRANSFERASE"/>
    <property type="match status" value="1"/>
</dbReference>
<proteinExistence type="predicted"/>
<sequence>MGEPKGHGGPLTGVRVVDLTAMVFGPYATQIMADMGADVIKVEPPGGGDQTRYINDGNAPDLGGVFTNVNRGKRSIVLDLTSEADKDVLRALIATADIFIHSMRGKAIARLGFDYAAVKAIKPDIVYTNCYGYSRRGPEADKPAYDDTIQAECGIPHLQALMTGKPDFMATIIADKVAGLTGLYATMMALFHRERTGEGQEVEVGMFETMAAFMLTEHASGAMFDPPIGPAHYHRVVARNRKPYATKDGHIAALVYNDKHWNAFIGAVRPEWASAEFDSLPKRAKQIDRVYGLLGGTFAQRTTQEWLDLLASLHIPAAPLRTTDELFENDHLNAIGFFETLETEHGAVRFPGVPTWFSATPGKVAGGAPGLGAHGDAVRGELRHSSPGRAGGRA</sequence>
<evidence type="ECO:0000256" key="1">
    <source>
        <dbReference type="ARBA" id="ARBA00022679"/>
    </source>
</evidence>
<keyword evidence="4" id="KW-1185">Reference proteome</keyword>
<evidence type="ECO:0000313" key="4">
    <source>
        <dbReference type="Proteomes" id="UP001267638"/>
    </source>
</evidence>
<dbReference type="InterPro" id="IPR050483">
    <property type="entry name" value="CoA-transferase_III_domain"/>
</dbReference>
<evidence type="ECO:0000313" key="3">
    <source>
        <dbReference type="EMBL" id="MDR7156271.1"/>
    </source>
</evidence>
<dbReference type="Gene3D" id="3.30.1540.10">
    <property type="entry name" value="formyl-coa transferase, domain 3"/>
    <property type="match status" value="1"/>
</dbReference>
<gene>
    <name evidence="3" type="ORF">J2W40_003112</name>
</gene>
<dbReference type="InterPro" id="IPR044855">
    <property type="entry name" value="CoA-Trfase_III_dom3_sf"/>
</dbReference>
<reference evidence="3 4" key="1">
    <citation type="submission" date="2023-07" db="EMBL/GenBank/DDBJ databases">
        <title>Sorghum-associated microbial communities from plants grown in Nebraska, USA.</title>
        <authorList>
            <person name="Schachtman D."/>
        </authorList>
    </citation>
    <scope>NUCLEOTIDE SEQUENCE [LARGE SCALE GENOMIC DNA]</scope>
    <source>
        <strain evidence="3 4">4256</strain>
    </source>
</reference>
<dbReference type="EMBL" id="JAVDWV010000014">
    <property type="protein sequence ID" value="MDR7156271.1"/>
    <property type="molecule type" value="Genomic_DNA"/>
</dbReference>
<name>A0ABU1X562_SPHXE</name>
<dbReference type="InterPro" id="IPR003673">
    <property type="entry name" value="CoA-Trfase_fam_III"/>
</dbReference>
<protein>
    <submittedName>
        <fullName evidence="3">Crotonobetainyl-CoA:carnitine CoA-transferase CaiB-like acyl-CoA transferase</fullName>
    </submittedName>
</protein>
<dbReference type="Pfam" id="PF02515">
    <property type="entry name" value="CoA_transf_3"/>
    <property type="match status" value="1"/>
</dbReference>
<comment type="caution">
    <text evidence="3">The sequence shown here is derived from an EMBL/GenBank/DDBJ whole genome shotgun (WGS) entry which is preliminary data.</text>
</comment>
<dbReference type="Gene3D" id="3.40.50.10540">
    <property type="entry name" value="Crotonobetainyl-coa:carnitine coa-transferase, domain 1"/>
    <property type="match status" value="1"/>
</dbReference>
<keyword evidence="1" id="KW-0808">Transferase</keyword>
<accession>A0ABU1X562</accession>
<dbReference type="Proteomes" id="UP001267638">
    <property type="component" value="Unassembled WGS sequence"/>
</dbReference>
<organism evidence="3 4">
    <name type="scientific">Sphingobium xenophagum</name>
    <dbReference type="NCBI Taxonomy" id="121428"/>
    <lineage>
        <taxon>Bacteria</taxon>
        <taxon>Pseudomonadati</taxon>
        <taxon>Pseudomonadota</taxon>
        <taxon>Alphaproteobacteria</taxon>
        <taxon>Sphingomonadales</taxon>
        <taxon>Sphingomonadaceae</taxon>
        <taxon>Sphingobium</taxon>
    </lineage>
</organism>